<dbReference type="RefSeq" id="WP_089199852.1">
    <property type="nucleotide sequence ID" value="NZ_NHRJ02000004.1"/>
</dbReference>
<dbReference type="InterPro" id="IPR021328">
    <property type="entry name" value="CotB-like"/>
</dbReference>
<evidence type="ECO:0000313" key="2">
    <source>
        <dbReference type="Proteomes" id="UP000214746"/>
    </source>
</evidence>
<dbReference type="Gene3D" id="1.20.1260.120">
    <property type="entry name" value="Protein of unknown function DUF2935"/>
    <property type="match status" value="1"/>
</dbReference>
<gene>
    <name evidence="1" type="ORF">CBW46_009925</name>
</gene>
<dbReference type="EMBL" id="NHRJ02000004">
    <property type="protein sequence ID" value="PZE20993.1"/>
    <property type="molecule type" value="Genomic_DNA"/>
</dbReference>
<name>A0A2W1NQ07_PAEXE</name>
<dbReference type="Proteomes" id="UP000214746">
    <property type="component" value="Unassembled WGS sequence"/>
</dbReference>
<comment type="caution">
    <text evidence="1">The sequence shown here is derived from an EMBL/GenBank/DDBJ whole genome shotgun (WGS) entry which is preliminary data.</text>
</comment>
<keyword evidence="2" id="KW-1185">Reference proteome</keyword>
<accession>A0A2W1NQ07</accession>
<organism evidence="1 2">
    <name type="scientific">Paenibacillus xerothermodurans</name>
    <dbReference type="NCBI Taxonomy" id="1977292"/>
    <lineage>
        <taxon>Bacteria</taxon>
        <taxon>Bacillati</taxon>
        <taxon>Bacillota</taxon>
        <taxon>Bacilli</taxon>
        <taxon>Bacillales</taxon>
        <taxon>Paenibacillaceae</taxon>
        <taxon>Paenibacillus</taxon>
    </lineage>
</organism>
<evidence type="ECO:0000313" key="1">
    <source>
        <dbReference type="EMBL" id="PZE20993.1"/>
    </source>
</evidence>
<sequence length="268" mass="30979">MHSYIAAALYEHRFWLQVLGDHARFIKNALSLHEGEEIMRADCFIRSMDQLLEQSRREVAPAQLKEITQAAFQRAQEIRAFKLHLLERQLTGKIGFLLTPTFVNHMVNEVEEYLRILAFLQAGEPVPVFDEIHHHLVWLADATGHAAAITGNLDMTEKRLMDMSRTFEQHFQDYYLKAVELAGYMRTNLSKFPALSRFNEEVELEMALFKQFLRELESLALTKEVLAVLSPLMADHMAREECYYLTKLAQVSEIKPPNCDPTKPRTDG</sequence>
<dbReference type="SUPFAM" id="SSF158430">
    <property type="entry name" value="Bacillus cereus metalloprotein-like"/>
    <property type="match status" value="2"/>
</dbReference>
<dbReference type="AlphaFoldDB" id="A0A2W1NQ07"/>
<protein>
    <submittedName>
        <fullName evidence="1">DUF2935 domain-containing protein</fullName>
    </submittedName>
</protein>
<proteinExistence type="predicted"/>
<reference evidence="1" key="1">
    <citation type="submission" date="2018-06" db="EMBL/GenBank/DDBJ databases">
        <title>Paenibacillus xerothermodurans sp. nov. an extremely dry heat resistant spore forming bacterium isolated from the soil of Cape Canaveral, Florida.</title>
        <authorList>
            <person name="Seuylemezian A."/>
            <person name="Kaur N."/>
            <person name="Patil P."/>
            <person name="Patil P."/>
            <person name="Mayilraj S."/>
            <person name="Vaishampayan P."/>
        </authorList>
    </citation>
    <scope>NUCLEOTIDE SEQUENCE [LARGE SCALE GENOMIC DNA]</scope>
    <source>
        <strain evidence="1">ATCC 27380</strain>
    </source>
</reference>
<dbReference type="Pfam" id="PF11155">
    <property type="entry name" value="DUF2935"/>
    <property type="match status" value="2"/>
</dbReference>
<dbReference type="OrthoDB" id="1633927at2"/>